<reference evidence="2 3" key="1">
    <citation type="submission" date="2013-08" db="EMBL/GenBank/DDBJ databases">
        <title>Genome sequencing of Cellulomonas carbonis T26.</title>
        <authorList>
            <person name="Chen F."/>
            <person name="Li Y."/>
            <person name="Wang G."/>
        </authorList>
    </citation>
    <scope>NUCLEOTIDE SEQUENCE [LARGE SCALE GENOMIC DNA]</scope>
    <source>
        <strain evidence="2 3">T26</strain>
    </source>
</reference>
<feature type="non-terminal residue" evidence="2">
    <location>
        <position position="1"/>
    </location>
</feature>
<evidence type="ECO:0000313" key="3">
    <source>
        <dbReference type="Proteomes" id="UP000029839"/>
    </source>
</evidence>
<comment type="caution">
    <text evidence="2">The sequence shown here is derived from an EMBL/GenBank/DDBJ whole genome shotgun (WGS) entry which is preliminary data.</text>
</comment>
<gene>
    <name evidence="2" type="ORF">N868_08035</name>
</gene>
<feature type="region of interest" description="Disordered" evidence="1">
    <location>
        <begin position="19"/>
        <end position="40"/>
    </location>
</feature>
<reference evidence="2 3" key="2">
    <citation type="journal article" date="2015" name="Stand. Genomic Sci.">
        <title>Draft genome sequence of Cellulomonas carbonis T26(T) and comparative analysis of six Cellulomonas genomes.</title>
        <authorList>
            <person name="Zhuang W."/>
            <person name="Zhang S."/>
            <person name="Xia X."/>
            <person name="Wang G."/>
        </authorList>
    </citation>
    <scope>NUCLEOTIDE SEQUENCE [LARGE SCALE GENOMIC DNA]</scope>
    <source>
        <strain evidence="2 3">T26</strain>
    </source>
</reference>
<dbReference type="EMBL" id="AXCY01000191">
    <property type="protein sequence ID" value="KGM08596.1"/>
    <property type="molecule type" value="Genomic_DNA"/>
</dbReference>
<evidence type="ECO:0000313" key="2">
    <source>
        <dbReference type="EMBL" id="KGM08596.1"/>
    </source>
</evidence>
<keyword evidence="3" id="KW-1185">Reference proteome</keyword>
<protein>
    <submittedName>
        <fullName evidence="2">Uncharacterized protein</fullName>
    </submittedName>
</protein>
<accession>A0A0A0BKS4</accession>
<name>A0A0A0BKS4_9CELL</name>
<organism evidence="2 3">
    <name type="scientific">Cellulomonas carbonis T26</name>
    <dbReference type="NCBI Taxonomy" id="947969"/>
    <lineage>
        <taxon>Bacteria</taxon>
        <taxon>Bacillati</taxon>
        <taxon>Actinomycetota</taxon>
        <taxon>Actinomycetes</taxon>
        <taxon>Micrococcales</taxon>
        <taxon>Cellulomonadaceae</taxon>
        <taxon>Cellulomonas</taxon>
    </lineage>
</organism>
<feature type="compositionally biased region" description="Basic and acidic residues" evidence="1">
    <location>
        <begin position="19"/>
        <end position="28"/>
    </location>
</feature>
<sequence length="107" mass="12087">REARERRLHRVARDVLAGDRRERARAEDPSADDGVPSPDPVLGLDLLREAASEGREVWLEMVDPHGTPVRRRVRPVRVDAGRVRLLDAERETEMTVAVHRIATVTPV</sequence>
<proteinExistence type="predicted"/>
<evidence type="ECO:0000256" key="1">
    <source>
        <dbReference type="SAM" id="MobiDB-lite"/>
    </source>
</evidence>
<dbReference type="AlphaFoldDB" id="A0A0A0BKS4"/>
<dbReference type="Proteomes" id="UP000029839">
    <property type="component" value="Unassembled WGS sequence"/>
</dbReference>